<accession>A0A3D9B8G8</accession>
<comment type="caution">
    <text evidence="1">The sequence shown here is derived from an EMBL/GenBank/DDBJ whole genome shotgun (WGS) entry which is preliminary data.</text>
</comment>
<dbReference type="Proteomes" id="UP000256257">
    <property type="component" value="Unassembled WGS sequence"/>
</dbReference>
<organism evidence="1 2">
    <name type="scientific">Chryseobacterium pennipullorum</name>
    <dbReference type="NCBI Taxonomy" id="2258963"/>
    <lineage>
        <taxon>Bacteria</taxon>
        <taxon>Pseudomonadati</taxon>
        <taxon>Bacteroidota</taxon>
        <taxon>Flavobacteriia</taxon>
        <taxon>Flavobacteriales</taxon>
        <taxon>Weeksellaceae</taxon>
        <taxon>Chryseobacterium group</taxon>
        <taxon>Chryseobacterium</taxon>
    </lineage>
</organism>
<evidence type="ECO:0000313" key="1">
    <source>
        <dbReference type="EMBL" id="REC49678.1"/>
    </source>
</evidence>
<sequence length="70" mass="8292">MQFLVLRKNNHSDYKNSKAVSLKQPFFYFKCRSLGKIFIDCIRNQRLTAEIISAKGKKVLEKIRSLMEMH</sequence>
<reference evidence="1 2" key="1">
    <citation type="submission" date="2018-06" db="EMBL/GenBank/DDBJ databases">
        <title>Novel Chryseobacterium species.</title>
        <authorList>
            <person name="Newman J."/>
            <person name="Hugo C."/>
            <person name="Oosthuizen L."/>
            <person name="Charimba G."/>
        </authorList>
    </citation>
    <scope>NUCLEOTIDE SEQUENCE [LARGE SCALE GENOMIC DNA]</scope>
    <source>
        <strain evidence="1 2">7_F195</strain>
    </source>
</reference>
<protein>
    <submittedName>
        <fullName evidence="1">Uncharacterized protein</fullName>
    </submittedName>
</protein>
<gene>
    <name evidence="1" type="ORF">DRF67_04210</name>
</gene>
<dbReference type="AlphaFoldDB" id="A0A3D9B8G8"/>
<dbReference type="EMBL" id="QNVV01000002">
    <property type="protein sequence ID" value="REC49678.1"/>
    <property type="molecule type" value="Genomic_DNA"/>
</dbReference>
<keyword evidence="2" id="KW-1185">Reference proteome</keyword>
<proteinExistence type="predicted"/>
<name>A0A3D9B8G8_9FLAO</name>
<evidence type="ECO:0000313" key="2">
    <source>
        <dbReference type="Proteomes" id="UP000256257"/>
    </source>
</evidence>